<dbReference type="Gene3D" id="2.40.70.10">
    <property type="entry name" value="Acid Proteases"/>
    <property type="match status" value="2"/>
</dbReference>
<dbReference type="AlphaFoldDB" id="A0A844YIR3"/>
<dbReference type="InterPro" id="IPR034122">
    <property type="entry name" value="Retropepsin-like_bacterial"/>
</dbReference>
<comment type="caution">
    <text evidence="2">The sequence shown here is derived from an EMBL/GenBank/DDBJ whole genome shotgun (WGS) entry which is preliminary data.</text>
</comment>
<dbReference type="CDD" id="cd05483">
    <property type="entry name" value="retropepsin_like_bacteria"/>
    <property type="match status" value="1"/>
</dbReference>
<keyword evidence="1" id="KW-0732">Signal</keyword>
<evidence type="ECO:0008006" key="4">
    <source>
        <dbReference type="Google" id="ProtNLM"/>
    </source>
</evidence>
<dbReference type="GO" id="GO:0006508">
    <property type="term" value="P:proteolysis"/>
    <property type="evidence" value="ECO:0007669"/>
    <property type="project" value="InterPro"/>
</dbReference>
<organism evidence="2 3">
    <name type="scientific">Qipengyuania oceanensis</name>
    <dbReference type="NCBI Taxonomy" id="1463597"/>
    <lineage>
        <taxon>Bacteria</taxon>
        <taxon>Pseudomonadati</taxon>
        <taxon>Pseudomonadota</taxon>
        <taxon>Alphaproteobacteria</taxon>
        <taxon>Sphingomonadales</taxon>
        <taxon>Erythrobacteraceae</taxon>
        <taxon>Qipengyuania</taxon>
    </lineage>
</organism>
<dbReference type="SUPFAM" id="SSF50630">
    <property type="entry name" value="Acid proteases"/>
    <property type="match status" value="2"/>
</dbReference>
<evidence type="ECO:0000313" key="3">
    <source>
        <dbReference type="Proteomes" id="UP000445582"/>
    </source>
</evidence>
<dbReference type="PROSITE" id="PS00141">
    <property type="entry name" value="ASP_PROTEASE"/>
    <property type="match status" value="1"/>
</dbReference>
<evidence type="ECO:0000256" key="1">
    <source>
        <dbReference type="SAM" id="SignalP"/>
    </source>
</evidence>
<accession>A0A844YIR3</accession>
<feature type="chain" id="PRO_5033061064" description="Peptidase A2 domain-containing protein" evidence="1">
    <location>
        <begin position="34"/>
        <end position="331"/>
    </location>
</feature>
<gene>
    <name evidence="2" type="ORF">GRI48_12475</name>
</gene>
<name>A0A844YIR3_9SPHN</name>
<evidence type="ECO:0000313" key="2">
    <source>
        <dbReference type="EMBL" id="MXO63827.1"/>
    </source>
</evidence>
<sequence length="331" mass="35692">MMYIRRGRDAMDTSRLALAAAAFFMASAPPSFAQELDTTTAAAAEPVFSEHELLEGVGESFSRFTIPVTIDGAGPFRFMIDTGAQATAVTTYVQERVALQPAGQAVLIGMAGRGVVNMVDVDRLSLGSQMIDNLLSPVLERRHVGADGIIGLDSLQGTRVMLDFRDNSIAVATAKELGGNRGYEIVVRARPNNGQLLITDAEIDGIRTAVIIDTGAQMTVGNLALQRKLRTKSTSTVVTTDVLGHQLEGQHGLARTLKIAGLTLNNIDLSFADTPAFDALGLNDRPTLALGMYHLRLFDRVAIDFDSRKVLFDLPRAAGMRPLDELFTRSM</sequence>
<keyword evidence="3" id="KW-1185">Reference proteome</keyword>
<dbReference type="EMBL" id="WTYN01000003">
    <property type="protein sequence ID" value="MXO63827.1"/>
    <property type="molecule type" value="Genomic_DNA"/>
</dbReference>
<reference evidence="2 3" key="1">
    <citation type="submission" date="2019-12" db="EMBL/GenBank/DDBJ databases">
        <title>Genomic-based taxomic classification of the family Erythrobacteraceae.</title>
        <authorList>
            <person name="Xu L."/>
        </authorList>
    </citation>
    <scope>NUCLEOTIDE SEQUENCE [LARGE SCALE GENOMIC DNA]</scope>
    <source>
        <strain evidence="2 3">MCCC 1A09965</strain>
    </source>
</reference>
<dbReference type="Proteomes" id="UP000445582">
    <property type="component" value="Unassembled WGS sequence"/>
</dbReference>
<proteinExistence type="predicted"/>
<dbReference type="InterPro" id="IPR021109">
    <property type="entry name" value="Peptidase_aspartic_dom_sf"/>
</dbReference>
<dbReference type="Pfam" id="PF13650">
    <property type="entry name" value="Asp_protease_2"/>
    <property type="match status" value="2"/>
</dbReference>
<feature type="signal peptide" evidence="1">
    <location>
        <begin position="1"/>
        <end position="33"/>
    </location>
</feature>
<protein>
    <recommendedName>
        <fullName evidence="4">Peptidase A2 domain-containing protein</fullName>
    </recommendedName>
</protein>
<dbReference type="InterPro" id="IPR001969">
    <property type="entry name" value="Aspartic_peptidase_AS"/>
</dbReference>
<dbReference type="GO" id="GO:0004190">
    <property type="term" value="F:aspartic-type endopeptidase activity"/>
    <property type="evidence" value="ECO:0007669"/>
    <property type="project" value="InterPro"/>
</dbReference>